<name>A0AAW2NPS9_SESRA</name>
<dbReference type="PANTHER" id="PTHR46250:SF15">
    <property type="entry name" value="OS01G0523800 PROTEIN"/>
    <property type="match status" value="1"/>
</dbReference>
<dbReference type="AlphaFoldDB" id="A0AAW2NPS9"/>
<dbReference type="EMBL" id="JACGWJ010000019">
    <property type="protein sequence ID" value="KAL0345331.1"/>
    <property type="molecule type" value="Genomic_DNA"/>
</dbReference>
<evidence type="ECO:0000313" key="2">
    <source>
        <dbReference type="EMBL" id="KAL0345331.1"/>
    </source>
</evidence>
<feature type="domain" description="Myb/SANT-like" evidence="1">
    <location>
        <begin position="12"/>
        <end position="59"/>
    </location>
</feature>
<organism evidence="2">
    <name type="scientific">Sesamum radiatum</name>
    <name type="common">Black benniseed</name>
    <dbReference type="NCBI Taxonomy" id="300843"/>
    <lineage>
        <taxon>Eukaryota</taxon>
        <taxon>Viridiplantae</taxon>
        <taxon>Streptophyta</taxon>
        <taxon>Embryophyta</taxon>
        <taxon>Tracheophyta</taxon>
        <taxon>Spermatophyta</taxon>
        <taxon>Magnoliopsida</taxon>
        <taxon>eudicotyledons</taxon>
        <taxon>Gunneridae</taxon>
        <taxon>Pentapetalae</taxon>
        <taxon>asterids</taxon>
        <taxon>lamiids</taxon>
        <taxon>Lamiales</taxon>
        <taxon>Pedaliaceae</taxon>
        <taxon>Sesamum</taxon>
    </lineage>
</organism>
<comment type="caution">
    <text evidence="2">The sequence shown here is derived from an EMBL/GenBank/DDBJ whole genome shotgun (WGS) entry which is preliminary data.</text>
</comment>
<reference evidence="2" key="2">
    <citation type="journal article" date="2024" name="Plant">
        <title>Genomic evolution and insights into agronomic trait innovations of Sesamum species.</title>
        <authorList>
            <person name="Miao H."/>
            <person name="Wang L."/>
            <person name="Qu L."/>
            <person name="Liu H."/>
            <person name="Sun Y."/>
            <person name="Le M."/>
            <person name="Wang Q."/>
            <person name="Wei S."/>
            <person name="Zheng Y."/>
            <person name="Lin W."/>
            <person name="Duan Y."/>
            <person name="Cao H."/>
            <person name="Xiong S."/>
            <person name="Wang X."/>
            <person name="Wei L."/>
            <person name="Li C."/>
            <person name="Ma Q."/>
            <person name="Ju M."/>
            <person name="Zhao R."/>
            <person name="Li G."/>
            <person name="Mu C."/>
            <person name="Tian Q."/>
            <person name="Mei H."/>
            <person name="Zhang T."/>
            <person name="Gao T."/>
            <person name="Zhang H."/>
        </authorList>
    </citation>
    <scope>NUCLEOTIDE SEQUENCE</scope>
    <source>
        <strain evidence="2">G02</strain>
    </source>
</reference>
<protein>
    <recommendedName>
        <fullName evidence="1">Myb/SANT-like domain-containing protein</fullName>
    </recommendedName>
</protein>
<dbReference type="PANTHER" id="PTHR46250">
    <property type="entry name" value="MYB/SANT-LIKE DNA-BINDING DOMAIN PROTEIN-RELATED"/>
    <property type="match status" value="1"/>
</dbReference>
<accession>A0AAW2NPS9</accession>
<gene>
    <name evidence="2" type="ORF">Sradi_4364400</name>
</gene>
<dbReference type="InterPro" id="IPR024752">
    <property type="entry name" value="Myb/SANT-like_dom"/>
</dbReference>
<dbReference type="Pfam" id="PF12776">
    <property type="entry name" value="Myb_DNA-bind_3"/>
    <property type="match status" value="1"/>
</dbReference>
<reference evidence="2" key="1">
    <citation type="submission" date="2020-06" db="EMBL/GenBank/DDBJ databases">
        <authorList>
            <person name="Li T."/>
            <person name="Hu X."/>
            <person name="Zhang T."/>
            <person name="Song X."/>
            <person name="Zhang H."/>
            <person name="Dai N."/>
            <person name="Sheng W."/>
            <person name="Hou X."/>
            <person name="Wei L."/>
        </authorList>
    </citation>
    <scope>NUCLEOTIDE SEQUENCE</scope>
    <source>
        <strain evidence="2">G02</strain>
        <tissue evidence="2">Leaf</tissue>
    </source>
</reference>
<proteinExistence type="predicted"/>
<evidence type="ECO:0000259" key="1">
    <source>
        <dbReference type="Pfam" id="PF12776"/>
    </source>
</evidence>
<sequence>MARNFPQGNIKAEPHITSKLHVWKKQYSTLTSMMLKSGMGWDESRNMVTVEDDTAWEDYVKKDPTARGMRHKSWPLFNAWKEIFGKDWATGDRGADALKDANDIRQEEQEANQECYIPTAEWNPKIGKLKITDTNGDISKLLEMVSTFCESKNTRLGTLTRVLENEFGDPDQRAVVLQHVRELDVFSDNEHLRVANRLVKDPKELGLFLGLSRESRINWVKLMLDGLV</sequence>